<feature type="domain" description="Rubrerythrin diiron-binding" evidence="3">
    <location>
        <begin position="27"/>
        <end position="94"/>
    </location>
</feature>
<dbReference type="STRING" id="1123384.AJ81_06845"/>
<dbReference type="InterPro" id="IPR009078">
    <property type="entry name" value="Ferritin-like_SF"/>
</dbReference>
<name>A0A0X1KRS7_9THEM</name>
<dbReference type="SUPFAM" id="SSF47240">
    <property type="entry name" value="Ferritin-like"/>
    <property type="match status" value="1"/>
</dbReference>
<dbReference type="InterPro" id="IPR003251">
    <property type="entry name" value="Rr_diiron-bd_dom"/>
</dbReference>
<accession>A0A0X1KRS7</accession>
<dbReference type="Proteomes" id="UP000077469">
    <property type="component" value="Chromosome"/>
</dbReference>
<dbReference type="AlphaFoldDB" id="A0A0X1KRS7"/>
<dbReference type="Gene3D" id="6.10.140.1960">
    <property type="match status" value="1"/>
</dbReference>
<comment type="subcellular location">
    <subcellularLocation>
        <location evidence="1">Encapsulin nanocompartment</location>
    </subcellularLocation>
</comment>
<dbReference type="EMBL" id="CP007141">
    <property type="protein sequence ID" value="AJC73953.1"/>
    <property type="molecule type" value="Genomic_DNA"/>
</dbReference>
<keyword evidence="2" id="KW-1284">Encapsulin nanocompartment</keyword>
<dbReference type="InterPro" id="IPR051429">
    <property type="entry name" value="Encapsulin_nc"/>
</dbReference>
<dbReference type="GO" id="GO:0140737">
    <property type="term" value="C:encapsulin nanocompartment"/>
    <property type="evidence" value="ECO:0007669"/>
    <property type="project" value="UniProtKB-SubCell"/>
</dbReference>
<proteinExistence type="predicted"/>
<keyword evidence="5" id="KW-1185">Reference proteome</keyword>
<dbReference type="PANTHER" id="PTHR37165:SF1">
    <property type="entry name" value="TYPE 1 ENCAPSULIN SHELL PROTEIN"/>
    <property type="match status" value="1"/>
</dbReference>
<evidence type="ECO:0000313" key="5">
    <source>
        <dbReference type="Proteomes" id="UP000077469"/>
    </source>
</evidence>
<dbReference type="CDD" id="cd00657">
    <property type="entry name" value="Ferritin_like"/>
    <property type="match status" value="1"/>
</dbReference>
<dbReference type="Pfam" id="PF02915">
    <property type="entry name" value="Rubrerythrin"/>
    <property type="match status" value="1"/>
</dbReference>
<sequence>MPEFVNPFSGKVPERKLTLSELIRAIRLSVAAEHEAVHQYMAIADATDHPLAKKVLIDIANEERVHIGEFTKLLDILTKDESKFMEEGFKEVEELMSEGDDEEPTIGSLKEGD</sequence>
<dbReference type="KEGG" id="phy:AJ81_06845"/>
<reference evidence="4 5" key="1">
    <citation type="submission" date="2014-01" db="EMBL/GenBank/DDBJ databases">
        <title>Genome sequencing of Thermotog hypogea.</title>
        <authorList>
            <person name="Zhang X."/>
            <person name="Alvare G."/>
            <person name="Fristensky B."/>
            <person name="Chen L."/>
            <person name="Suen T."/>
            <person name="Chen Q."/>
            <person name="Ma K."/>
        </authorList>
    </citation>
    <scope>NUCLEOTIDE SEQUENCE [LARGE SCALE GENOMIC DNA]</scope>
    <source>
        <strain evidence="4 5">DSM 11164</strain>
    </source>
</reference>
<evidence type="ECO:0000256" key="1">
    <source>
        <dbReference type="ARBA" id="ARBA00033738"/>
    </source>
</evidence>
<dbReference type="PATRIC" id="fig|1123384.7.peg.1376"/>
<dbReference type="RefSeq" id="WP_031504475.1">
    <property type="nucleotide sequence ID" value="NC_022795.1"/>
</dbReference>
<dbReference type="OrthoDB" id="9811690at2"/>
<dbReference type="PANTHER" id="PTHR37165">
    <property type="entry name" value="PEPTIDASE U56 FAMILY"/>
    <property type="match status" value="1"/>
</dbReference>
<dbReference type="GO" id="GO:0046872">
    <property type="term" value="F:metal ion binding"/>
    <property type="evidence" value="ECO:0007669"/>
    <property type="project" value="InterPro"/>
</dbReference>
<evidence type="ECO:0000259" key="3">
    <source>
        <dbReference type="Pfam" id="PF02915"/>
    </source>
</evidence>
<evidence type="ECO:0000313" key="4">
    <source>
        <dbReference type="EMBL" id="AJC73953.1"/>
    </source>
</evidence>
<dbReference type="GO" id="GO:0016491">
    <property type="term" value="F:oxidoreductase activity"/>
    <property type="evidence" value="ECO:0007669"/>
    <property type="project" value="InterPro"/>
</dbReference>
<evidence type="ECO:0000256" key="2">
    <source>
        <dbReference type="ARBA" id="ARBA00033787"/>
    </source>
</evidence>
<organism evidence="4 5">
    <name type="scientific">Pseudothermotoga hypogea DSM 11164 = NBRC 106472</name>
    <dbReference type="NCBI Taxonomy" id="1123384"/>
    <lineage>
        <taxon>Bacteria</taxon>
        <taxon>Thermotogati</taxon>
        <taxon>Thermotogota</taxon>
        <taxon>Thermotogae</taxon>
        <taxon>Thermotogales</taxon>
        <taxon>Thermotogaceae</taxon>
        <taxon>Pseudothermotoga</taxon>
    </lineage>
</organism>
<protein>
    <recommendedName>
        <fullName evidence="3">Rubrerythrin diiron-binding domain-containing protein</fullName>
    </recommendedName>
</protein>
<dbReference type="PaxDb" id="1123384-AJ81_06845"/>
<gene>
    <name evidence="4" type="ORF">AJ81_06845</name>
</gene>